<feature type="region of interest" description="Disordered" evidence="2">
    <location>
        <begin position="895"/>
        <end position="919"/>
    </location>
</feature>
<name>A0A9D4N9W9_DREPO</name>
<comment type="caution">
    <text evidence="3">The sequence shown here is derived from an EMBL/GenBank/DDBJ whole genome shotgun (WGS) entry which is preliminary data.</text>
</comment>
<accession>A0A9D4N9W9</accession>
<dbReference type="GO" id="GO:0006937">
    <property type="term" value="P:regulation of muscle contraction"/>
    <property type="evidence" value="ECO:0007669"/>
    <property type="project" value="InterPro"/>
</dbReference>
<feature type="region of interest" description="Disordered" evidence="2">
    <location>
        <begin position="114"/>
        <end position="254"/>
    </location>
</feature>
<feature type="region of interest" description="Disordered" evidence="2">
    <location>
        <begin position="427"/>
        <end position="472"/>
    </location>
</feature>
<evidence type="ECO:0008006" key="5">
    <source>
        <dbReference type="Google" id="ProtNLM"/>
    </source>
</evidence>
<feature type="compositionally biased region" description="Basic and acidic residues" evidence="2">
    <location>
        <begin position="746"/>
        <end position="767"/>
    </location>
</feature>
<feature type="compositionally biased region" description="Basic and acidic residues" evidence="2">
    <location>
        <begin position="569"/>
        <end position="580"/>
    </location>
</feature>
<feature type="compositionally biased region" description="Basic and acidic residues" evidence="2">
    <location>
        <begin position="178"/>
        <end position="211"/>
    </location>
</feature>
<feature type="compositionally biased region" description="Basic and acidic residues" evidence="2">
    <location>
        <begin position="897"/>
        <end position="919"/>
    </location>
</feature>
<proteinExistence type="inferred from homology"/>
<dbReference type="EMBL" id="JAIWYP010000001">
    <property type="protein sequence ID" value="KAH3890470.1"/>
    <property type="molecule type" value="Genomic_DNA"/>
</dbReference>
<dbReference type="Proteomes" id="UP000828390">
    <property type="component" value="Unassembled WGS sequence"/>
</dbReference>
<comment type="similarity">
    <text evidence="1">Belongs to the troponin T family.</text>
</comment>
<feature type="compositionally biased region" description="Polar residues" evidence="2">
    <location>
        <begin position="120"/>
        <end position="135"/>
    </location>
</feature>
<dbReference type="InterPro" id="IPR038077">
    <property type="entry name" value="Troponin_sf"/>
</dbReference>
<feature type="compositionally biased region" description="Polar residues" evidence="2">
    <location>
        <begin position="718"/>
        <end position="735"/>
    </location>
</feature>
<gene>
    <name evidence="3" type="ORF">DPMN_014551</name>
</gene>
<reference evidence="3" key="2">
    <citation type="submission" date="2020-11" db="EMBL/GenBank/DDBJ databases">
        <authorList>
            <person name="McCartney M.A."/>
            <person name="Auch B."/>
            <person name="Kono T."/>
            <person name="Mallez S."/>
            <person name="Becker A."/>
            <person name="Gohl D.M."/>
            <person name="Silverstein K.A.T."/>
            <person name="Koren S."/>
            <person name="Bechman K.B."/>
            <person name="Herman A."/>
            <person name="Abrahante J.E."/>
            <person name="Garbe J."/>
        </authorList>
    </citation>
    <scope>NUCLEOTIDE SEQUENCE</scope>
    <source>
        <strain evidence="3">Duluth1</strain>
        <tissue evidence="3">Whole animal</tissue>
    </source>
</reference>
<feature type="compositionally biased region" description="Polar residues" evidence="2">
    <location>
        <begin position="550"/>
        <end position="566"/>
    </location>
</feature>
<dbReference type="InterPro" id="IPR027707">
    <property type="entry name" value="TNNT"/>
</dbReference>
<dbReference type="GO" id="GO:0045214">
    <property type="term" value="P:sarcomere organization"/>
    <property type="evidence" value="ECO:0007669"/>
    <property type="project" value="TreeGrafter"/>
</dbReference>
<feature type="region of interest" description="Disordered" evidence="2">
    <location>
        <begin position="492"/>
        <end position="515"/>
    </location>
</feature>
<evidence type="ECO:0000256" key="1">
    <source>
        <dbReference type="ARBA" id="ARBA00008330"/>
    </source>
</evidence>
<dbReference type="GO" id="GO:0005861">
    <property type="term" value="C:troponin complex"/>
    <property type="evidence" value="ECO:0007669"/>
    <property type="project" value="InterPro"/>
</dbReference>
<dbReference type="GO" id="GO:0006936">
    <property type="term" value="P:muscle contraction"/>
    <property type="evidence" value="ECO:0007669"/>
    <property type="project" value="TreeGrafter"/>
</dbReference>
<sequence length="919" mass="104147">MYIIDYSEVDSLFDLLGEQDEEEKLGVGSEATKSADQVHAEVQERLARRRRERELQLAAVATSVATVNGEDDLERRRRERREGRLRQGHWVPVLVTQIYLQATTTVLVEIATRGDDNDTQDTPVVNDISSATVDTSAEDKVADRRRRQQEEEEEEARRQAEREAEEERQRQVALERQAAQERQREEAARRRAEQEERDRREEEERRRKPIQDDSFESGSLKSFDDGDDNPQDENKLFIDEDDQDEEDSVGNEKGTRIVFSNISVDKNEDASCFNDDSHEIKVDRSVSVLSEKFLSDRVKVEEKLTTELSVSVREVNNNKIKDKLELFEHLKEEGDTVGRRTEGDTVGRRTEGDTVGRRTVLLPLTDGEGLKGKLAKFEQEIRDQEKGAKEVPAVAARAKKEDVKLGGSQGRRKAMLGRWSASETHINVNNKPDTREANAKKNVLERWKSVEKGTQEKEPVKSPLERKESLQKRLSGNTEFIASRYVEKASKSIDESANLPCSPEPVMQSPLSPGASFKSELVRQEVLYGSDESVPKERKFSVEITIVPSKSNLASQWPTTPNSNATKGPDFEKPTPDSKVAKGPNFEKSTSDSKVAKGPNFKKSTFDSKVAKGPNFEKSTSESKVAKGPNFEKSTSDSKVAMVPNFEKPGQEDTAEESLVCLPQKKKVTDRWPHGDELTEARGLGALNGRGGHSRESSMDKATSQHSRESSMDKSVHSTDSSVDTNSEYPQSRWSQEPHEEEETEVERKQKEEEEARQAKMAEDDSKKKRGKRKGLGGLTPEKKKKLKQIIMQKAAEDLRKEALAKAQEKEKFINERVGPFNVDGLGEEELRKFIKKLHEKLAQIHSEAYDIEFKLNKQDKEVADLNMKISDNKGKFAKPVLRKVNKTEQKFAAISKEQKKEHSDFRETLKSVHDDDEN</sequence>
<protein>
    <recommendedName>
        <fullName evidence="5">Troponin I</fullName>
    </recommendedName>
</protein>
<dbReference type="PANTHER" id="PTHR11521">
    <property type="entry name" value="TROPONIN T"/>
    <property type="match status" value="1"/>
</dbReference>
<dbReference type="Pfam" id="PF00992">
    <property type="entry name" value="Troponin"/>
    <property type="match status" value="1"/>
</dbReference>
<dbReference type="SUPFAM" id="SSF90250">
    <property type="entry name" value="Troponin coil-coiled subunits"/>
    <property type="match status" value="1"/>
</dbReference>
<feature type="compositionally biased region" description="Acidic residues" evidence="2">
    <location>
        <begin position="239"/>
        <end position="249"/>
    </location>
</feature>
<feature type="region of interest" description="Disordered" evidence="2">
    <location>
        <begin position="399"/>
        <end position="418"/>
    </location>
</feature>
<feature type="compositionally biased region" description="Basic and acidic residues" evidence="2">
    <location>
        <begin position="667"/>
        <end position="680"/>
    </location>
</feature>
<keyword evidence="4" id="KW-1185">Reference proteome</keyword>
<feature type="region of interest" description="Disordered" evidence="2">
    <location>
        <begin position="550"/>
        <end position="787"/>
    </location>
</feature>
<reference evidence="3" key="1">
    <citation type="journal article" date="2019" name="bioRxiv">
        <title>The Genome of the Zebra Mussel, Dreissena polymorpha: A Resource for Invasive Species Research.</title>
        <authorList>
            <person name="McCartney M.A."/>
            <person name="Auch B."/>
            <person name="Kono T."/>
            <person name="Mallez S."/>
            <person name="Zhang Y."/>
            <person name="Obille A."/>
            <person name="Becker A."/>
            <person name="Abrahante J.E."/>
            <person name="Garbe J."/>
            <person name="Badalamenti J.P."/>
            <person name="Herman A."/>
            <person name="Mangelson H."/>
            <person name="Liachko I."/>
            <person name="Sullivan S."/>
            <person name="Sone E.D."/>
            <person name="Koren S."/>
            <person name="Silverstein K.A.T."/>
            <person name="Beckman K.B."/>
            <person name="Gohl D.M."/>
        </authorList>
    </citation>
    <scope>NUCLEOTIDE SEQUENCE</scope>
    <source>
        <strain evidence="3">Duluth1</strain>
        <tissue evidence="3">Whole animal</tissue>
    </source>
</reference>
<feature type="compositionally biased region" description="Basic and acidic residues" evidence="2">
    <location>
        <begin position="706"/>
        <end position="717"/>
    </location>
</feature>
<evidence type="ECO:0000256" key="2">
    <source>
        <dbReference type="SAM" id="MobiDB-lite"/>
    </source>
</evidence>
<organism evidence="3 4">
    <name type="scientific">Dreissena polymorpha</name>
    <name type="common">Zebra mussel</name>
    <name type="synonym">Mytilus polymorpha</name>
    <dbReference type="NCBI Taxonomy" id="45954"/>
    <lineage>
        <taxon>Eukaryota</taxon>
        <taxon>Metazoa</taxon>
        <taxon>Spiralia</taxon>
        <taxon>Lophotrochozoa</taxon>
        <taxon>Mollusca</taxon>
        <taxon>Bivalvia</taxon>
        <taxon>Autobranchia</taxon>
        <taxon>Heteroconchia</taxon>
        <taxon>Euheterodonta</taxon>
        <taxon>Imparidentia</taxon>
        <taxon>Neoheterodontei</taxon>
        <taxon>Myida</taxon>
        <taxon>Dreissenoidea</taxon>
        <taxon>Dreissenidae</taxon>
        <taxon>Dreissena</taxon>
    </lineage>
</organism>
<feature type="compositionally biased region" description="Basic and acidic residues" evidence="2">
    <location>
        <begin position="155"/>
        <end position="170"/>
    </location>
</feature>
<dbReference type="InterPro" id="IPR001978">
    <property type="entry name" value="Troponin"/>
</dbReference>
<evidence type="ECO:0000313" key="3">
    <source>
        <dbReference type="EMBL" id="KAH3890470.1"/>
    </source>
</evidence>
<feature type="compositionally biased region" description="Basic and acidic residues" evidence="2">
    <location>
        <begin position="432"/>
        <end position="471"/>
    </location>
</feature>
<dbReference type="AlphaFoldDB" id="A0A9D4N9W9"/>
<dbReference type="PANTHER" id="PTHR11521:SF1">
    <property type="entry name" value="TROPONIN T, SKELETAL MUSCLE"/>
    <property type="match status" value="1"/>
</dbReference>
<dbReference type="Gene3D" id="1.20.5.350">
    <property type="match status" value="1"/>
</dbReference>
<dbReference type="GO" id="GO:0005523">
    <property type="term" value="F:tropomyosin binding"/>
    <property type="evidence" value="ECO:0007669"/>
    <property type="project" value="TreeGrafter"/>
</dbReference>
<evidence type="ECO:0000313" key="4">
    <source>
        <dbReference type="Proteomes" id="UP000828390"/>
    </source>
</evidence>